<dbReference type="PANTHER" id="PTHR13058">
    <property type="entry name" value="THREE PRIME REPAIR EXONUCLEASE 1, 2"/>
    <property type="match status" value="1"/>
</dbReference>
<reference evidence="10" key="1">
    <citation type="submission" date="2020-02" db="EMBL/GenBank/DDBJ databases">
        <authorList>
            <person name="Scholz U."/>
            <person name="Mascher M."/>
            <person name="Fiebig A."/>
        </authorList>
    </citation>
    <scope>NUCLEOTIDE SEQUENCE</scope>
</reference>
<accession>A0A7I8JYG0</accession>
<keyword evidence="11" id="KW-1185">Reference proteome</keyword>
<dbReference type="Gene3D" id="3.30.420.10">
    <property type="entry name" value="Ribonuclease H-like superfamily/Ribonuclease H"/>
    <property type="match status" value="1"/>
</dbReference>
<dbReference type="OrthoDB" id="10250935at2759"/>
<dbReference type="FunFam" id="3.30.420.10:FF:000081">
    <property type="entry name" value="Exonuclease DPD1 chloroplastic/mitochondrial"/>
    <property type="match status" value="1"/>
</dbReference>
<dbReference type="GO" id="GO:0046872">
    <property type="term" value="F:metal ion binding"/>
    <property type="evidence" value="ECO:0007669"/>
    <property type="project" value="UniProtKB-KW"/>
</dbReference>
<evidence type="ECO:0000256" key="2">
    <source>
        <dbReference type="ARBA" id="ARBA00022722"/>
    </source>
</evidence>
<dbReference type="GO" id="GO:0003676">
    <property type="term" value="F:nucleic acid binding"/>
    <property type="evidence" value="ECO:0007669"/>
    <property type="project" value="InterPro"/>
</dbReference>
<dbReference type="InterPro" id="IPR013520">
    <property type="entry name" value="Ribonucl_H"/>
</dbReference>
<evidence type="ECO:0000313" key="11">
    <source>
        <dbReference type="Proteomes" id="UP000663760"/>
    </source>
</evidence>
<dbReference type="CDD" id="cd06127">
    <property type="entry name" value="DEDDh"/>
    <property type="match status" value="1"/>
</dbReference>
<evidence type="ECO:0000256" key="6">
    <source>
        <dbReference type="ARBA" id="ARBA00022842"/>
    </source>
</evidence>
<evidence type="ECO:0000256" key="4">
    <source>
        <dbReference type="ARBA" id="ARBA00022801"/>
    </source>
</evidence>
<dbReference type="PANTHER" id="PTHR13058:SF19">
    <property type="entry name" value="LD40940P"/>
    <property type="match status" value="1"/>
</dbReference>
<dbReference type="InterPro" id="IPR012337">
    <property type="entry name" value="RNaseH-like_sf"/>
</dbReference>
<keyword evidence="5" id="KW-0269">Exonuclease</keyword>
<sequence>MSLAGIWSANFHQLRNSFGSCCGHKLFRFQTIVVSEKSFGSRRGRWQPMNTKVGGRKQNPDAGKPCDIDLKHLDASVGSSTVSIKESGYEFQNVQYYNIQRRIIDGKVTEWPAVVLVFDIETTGFSRKSERIIEIAIRDLLGGRNSTFQTLVNPEKVVLNSNIHGITSRMVSRPDVPRMGDLIPLLIQYVRSRQISGKPVLWVAHNGRRFDVPFIISEFQRCSVDVPPDWLFVDTLPLARQLVKPDGSKLPSFSLNALREHYEIPLEGRAHRAMQDVMTLSLVLQRMSFELKISVSELMREAFRASDVAVAKGIPPPPPSV</sequence>
<organism evidence="10 11">
    <name type="scientific">Spirodela intermedia</name>
    <name type="common">Intermediate duckweed</name>
    <dbReference type="NCBI Taxonomy" id="51605"/>
    <lineage>
        <taxon>Eukaryota</taxon>
        <taxon>Viridiplantae</taxon>
        <taxon>Streptophyta</taxon>
        <taxon>Embryophyta</taxon>
        <taxon>Tracheophyta</taxon>
        <taxon>Spermatophyta</taxon>
        <taxon>Magnoliopsida</taxon>
        <taxon>Liliopsida</taxon>
        <taxon>Araceae</taxon>
        <taxon>Lemnoideae</taxon>
        <taxon>Spirodela</taxon>
    </lineage>
</organism>
<dbReference type="InterPro" id="IPR036397">
    <property type="entry name" value="RNaseH_sf"/>
</dbReference>
<protein>
    <recommendedName>
        <fullName evidence="9">Exonuclease domain-containing protein</fullName>
    </recommendedName>
</protein>
<keyword evidence="4" id="KW-0378">Hydrolase</keyword>
<comment type="cofactor">
    <cofactor evidence="1">
        <name>Mg(2+)</name>
        <dbReference type="ChEBI" id="CHEBI:18420"/>
    </cofactor>
</comment>
<keyword evidence="3" id="KW-0479">Metal-binding</keyword>
<feature type="region of interest" description="Disordered" evidence="8">
    <location>
        <begin position="43"/>
        <end position="62"/>
    </location>
</feature>
<evidence type="ECO:0000259" key="9">
    <source>
        <dbReference type="SMART" id="SM00479"/>
    </source>
</evidence>
<proteinExistence type="inferred from homology"/>
<keyword evidence="6" id="KW-0460">Magnesium</keyword>
<evidence type="ECO:0000256" key="1">
    <source>
        <dbReference type="ARBA" id="ARBA00001946"/>
    </source>
</evidence>
<name>A0A7I8JYG0_SPIIN</name>
<dbReference type="InterPro" id="IPR040393">
    <property type="entry name" value="TREX1/2"/>
</dbReference>
<evidence type="ECO:0000256" key="3">
    <source>
        <dbReference type="ARBA" id="ARBA00022723"/>
    </source>
</evidence>
<dbReference type="Proteomes" id="UP000663760">
    <property type="component" value="Chromosome 1"/>
</dbReference>
<dbReference type="Pfam" id="PF00929">
    <property type="entry name" value="RNase_T"/>
    <property type="match status" value="1"/>
</dbReference>
<feature type="domain" description="Exonuclease" evidence="9">
    <location>
        <begin position="114"/>
        <end position="293"/>
    </location>
</feature>
<dbReference type="GO" id="GO:0006308">
    <property type="term" value="P:DNA catabolic process"/>
    <property type="evidence" value="ECO:0007669"/>
    <property type="project" value="TreeGrafter"/>
</dbReference>
<evidence type="ECO:0000256" key="8">
    <source>
        <dbReference type="SAM" id="MobiDB-lite"/>
    </source>
</evidence>
<dbReference type="EMBL" id="LR746264">
    <property type="protein sequence ID" value="CAA7388926.1"/>
    <property type="molecule type" value="Genomic_DNA"/>
</dbReference>
<dbReference type="GO" id="GO:0005737">
    <property type="term" value="C:cytoplasm"/>
    <property type="evidence" value="ECO:0007669"/>
    <property type="project" value="TreeGrafter"/>
</dbReference>
<comment type="similarity">
    <text evidence="7">Belongs to the exonuclease superfamily. TREX family.</text>
</comment>
<dbReference type="SUPFAM" id="SSF53098">
    <property type="entry name" value="Ribonuclease H-like"/>
    <property type="match status" value="1"/>
</dbReference>
<keyword evidence="2" id="KW-0540">Nuclease</keyword>
<dbReference type="AlphaFoldDB" id="A0A7I8JYG0"/>
<evidence type="ECO:0000256" key="7">
    <source>
        <dbReference type="ARBA" id="ARBA00025769"/>
    </source>
</evidence>
<evidence type="ECO:0000313" key="10">
    <source>
        <dbReference type="EMBL" id="CAA7388926.1"/>
    </source>
</evidence>
<dbReference type="SMART" id="SM00479">
    <property type="entry name" value="EXOIII"/>
    <property type="match status" value="1"/>
</dbReference>
<evidence type="ECO:0000256" key="5">
    <source>
        <dbReference type="ARBA" id="ARBA00022839"/>
    </source>
</evidence>
<dbReference type="GO" id="GO:0008296">
    <property type="term" value="F:3'-5'-DNA exonuclease activity"/>
    <property type="evidence" value="ECO:0007669"/>
    <property type="project" value="TreeGrafter"/>
</dbReference>
<gene>
    <name evidence="10" type="ORF">SI8410_01001065</name>
</gene>